<evidence type="ECO:0000259" key="1">
    <source>
        <dbReference type="Pfam" id="PF02698"/>
    </source>
</evidence>
<gene>
    <name evidence="2" type="ORF">SAMN05444141_10136</name>
</gene>
<dbReference type="AlphaFoldDB" id="A0A1I6X9X5"/>
<evidence type="ECO:0000313" key="3">
    <source>
        <dbReference type="Proteomes" id="UP000183371"/>
    </source>
</evidence>
<reference evidence="3" key="1">
    <citation type="submission" date="2016-10" db="EMBL/GenBank/DDBJ databases">
        <authorList>
            <person name="Varghese N."/>
            <person name="Submissions S."/>
        </authorList>
    </citation>
    <scope>NUCLEOTIDE SEQUENCE [LARGE SCALE GENOMIC DNA]</scope>
    <source>
        <strain evidence="3">DSM 17465</strain>
    </source>
</reference>
<dbReference type="GO" id="GO:0043164">
    <property type="term" value="P:Gram-negative-bacterium-type cell wall biogenesis"/>
    <property type="evidence" value="ECO:0007669"/>
    <property type="project" value="TreeGrafter"/>
</dbReference>
<dbReference type="CDD" id="cd06259">
    <property type="entry name" value="YdcF-like"/>
    <property type="match status" value="1"/>
</dbReference>
<dbReference type="InterPro" id="IPR051599">
    <property type="entry name" value="Cell_Envelope_Assoc"/>
</dbReference>
<name>A0A1I6X9X5_9HYPH</name>
<dbReference type="PANTHER" id="PTHR30336:SF4">
    <property type="entry name" value="ENVELOPE BIOGENESIS FACTOR ELYC"/>
    <property type="match status" value="1"/>
</dbReference>
<protein>
    <submittedName>
        <fullName evidence="2">DUF218 domain-containing protein</fullName>
    </submittedName>
</protein>
<organism evidence="2 3">
    <name type="scientific">Pseudovibrio denitrificans</name>
    <dbReference type="NCBI Taxonomy" id="258256"/>
    <lineage>
        <taxon>Bacteria</taxon>
        <taxon>Pseudomonadati</taxon>
        <taxon>Pseudomonadota</taxon>
        <taxon>Alphaproteobacteria</taxon>
        <taxon>Hyphomicrobiales</taxon>
        <taxon>Stappiaceae</taxon>
        <taxon>Pseudovibrio</taxon>
    </lineage>
</organism>
<dbReference type="InterPro" id="IPR014729">
    <property type="entry name" value="Rossmann-like_a/b/a_fold"/>
</dbReference>
<dbReference type="Proteomes" id="UP000183371">
    <property type="component" value="Unassembled WGS sequence"/>
</dbReference>
<dbReference type="Pfam" id="PF02698">
    <property type="entry name" value="DUF218"/>
    <property type="match status" value="1"/>
</dbReference>
<dbReference type="GO" id="GO:0005886">
    <property type="term" value="C:plasma membrane"/>
    <property type="evidence" value="ECO:0007669"/>
    <property type="project" value="TreeGrafter"/>
</dbReference>
<keyword evidence="3" id="KW-1185">Reference proteome</keyword>
<dbReference type="Gene3D" id="3.40.50.620">
    <property type="entry name" value="HUPs"/>
    <property type="match status" value="1"/>
</dbReference>
<accession>A0A1I6X9X5</accession>
<feature type="domain" description="DUF218" evidence="1">
    <location>
        <begin position="38"/>
        <end position="154"/>
    </location>
</feature>
<dbReference type="GO" id="GO:0000270">
    <property type="term" value="P:peptidoglycan metabolic process"/>
    <property type="evidence" value="ECO:0007669"/>
    <property type="project" value="TreeGrafter"/>
</dbReference>
<proteinExistence type="predicted"/>
<dbReference type="EMBL" id="FPBD01000001">
    <property type="protein sequence ID" value="SFT35079.1"/>
    <property type="molecule type" value="Genomic_DNA"/>
</dbReference>
<dbReference type="InterPro" id="IPR003848">
    <property type="entry name" value="DUF218"/>
</dbReference>
<evidence type="ECO:0000313" key="2">
    <source>
        <dbReference type="EMBL" id="SFT35079.1"/>
    </source>
</evidence>
<sequence length="205" mass="22724">MTCAANLPPKLTPQLIAEINRYLLVRTEIRKADLCLLFGSHKSAEARVQVAVQLWRDGLVERVLVSGGECTETGQCEAREMGEALVALGVPKSHIILEARATNTGENVVFSVELLKELGIYDAIQSVIAVGSVSASRRYLMTLERYWPEVIKMLASANKYPVSVADWPLHPGFACEVLDEWGKIQPYLKIGYVRELNPETCPIID</sequence>
<dbReference type="RefSeq" id="WP_054785176.1">
    <property type="nucleotide sequence ID" value="NZ_FPBD01000001.1"/>
</dbReference>
<dbReference type="PANTHER" id="PTHR30336">
    <property type="entry name" value="INNER MEMBRANE PROTEIN, PROBABLE PERMEASE"/>
    <property type="match status" value="1"/>
</dbReference>